<evidence type="ECO:0000256" key="6">
    <source>
        <dbReference type="RuleBase" id="RU003707"/>
    </source>
</evidence>
<dbReference type="CDD" id="cd06558">
    <property type="entry name" value="crotonase-like"/>
    <property type="match status" value="1"/>
</dbReference>
<organism evidence="7 8">
    <name type="scientific">Nocardiopsis metallicus</name>
    <dbReference type="NCBI Taxonomy" id="179819"/>
    <lineage>
        <taxon>Bacteria</taxon>
        <taxon>Bacillati</taxon>
        <taxon>Actinomycetota</taxon>
        <taxon>Actinomycetes</taxon>
        <taxon>Streptosporangiales</taxon>
        <taxon>Nocardiopsidaceae</taxon>
        <taxon>Nocardiopsis</taxon>
    </lineage>
</organism>
<proteinExistence type="inferred from homology"/>
<sequence>MAQDAREPGKQELPTEEELTRAGLRLAVEGAVARITISRPERRNAMTGRTWTTLAHIGQALPGDVRIVVIAGEGDIFSAGIDLNMFTPEGVDGERSIVAGLADGSADEADLDAYISELQQGFLWLRRPDLVTIAAVRGHAIGAGFQLALACDLRILADDARFCMKEPALGLVPDLTGTKPLVDIVGVHRATEICLTARKVGAEESRELGLATLVVGVDELEGAVDDAVAGLMATNPDAAVATKALLQQAAGNTLEEQCAAERKAQVGRLTALAKAMAPGA</sequence>
<dbReference type="RefSeq" id="WP_184364725.1">
    <property type="nucleotide sequence ID" value="NZ_BAAAKM010000002.1"/>
</dbReference>
<name>A0A840W2G7_9ACTN</name>
<dbReference type="GO" id="GO:0016853">
    <property type="term" value="F:isomerase activity"/>
    <property type="evidence" value="ECO:0007669"/>
    <property type="project" value="UniProtKB-KW"/>
</dbReference>
<comment type="caution">
    <text evidence="7">The sequence shown here is derived from an EMBL/GenBank/DDBJ whole genome shotgun (WGS) entry which is preliminary data.</text>
</comment>
<dbReference type="InterPro" id="IPR045002">
    <property type="entry name" value="Ech1-like"/>
</dbReference>
<protein>
    <submittedName>
        <fullName evidence="7">Enoyl-CoA hydratase/carnithine racemase</fullName>
    </submittedName>
</protein>
<keyword evidence="3" id="KW-0276">Fatty acid metabolism</keyword>
<dbReference type="PANTHER" id="PTHR43149">
    <property type="entry name" value="ENOYL-COA HYDRATASE"/>
    <property type="match status" value="1"/>
</dbReference>
<dbReference type="PANTHER" id="PTHR43149:SF1">
    <property type="entry name" value="DELTA(3,5)-DELTA(2,4)-DIENOYL-COA ISOMERASE, MITOCHONDRIAL"/>
    <property type="match status" value="1"/>
</dbReference>
<evidence type="ECO:0000256" key="4">
    <source>
        <dbReference type="ARBA" id="ARBA00023098"/>
    </source>
</evidence>
<dbReference type="InterPro" id="IPR029045">
    <property type="entry name" value="ClpP/crotonase-like_dom_sf"/>
</dbReference>
<dbReference type="InterPro" id="IPR014748">
    <property type="entry name" value="Enoyl-CoA_hydra_C"/>
</dbReference>
<keyword evidence="8" id="KW-1185">Reference proteome</keyword>
<dbReference type="EMBL" id="JACHDO010000001">
    <property type="protein sequence ID" value="MBB5491080.1"/>
    <property type="molecule type" value="Genomic_DNA"/>
</dbReference>
<comment type="similarity">
    <text evidence="2 6">Belongs to the enoyl-CoA hydratase/isomerase family.</text>
</comment>
<dbReference type="Gene3D" id="3.90.226.10">
    <property type="entry name" value="2-enoyl-CoA Hydratase, Chain A, domain 1"/>
    <property type="match status" value="1"/>
</dbReference>
<dbReference type="GO" id="GO:0006631">
    <property type="term" value="P:fatty acid metabolic process"/>
    <property type="evidence" value="ECO:0007669"/>
    <property type="project" value="UniProtKB-KW"/>
</dbReference>
<dbReference type="PROSITE" id="PS00166">
    <property type="entry name" value="ENOYL_COA_HYDRATASE"/>
    <property type="match status" value="1"/>
</dbReference>
<comment type="pathway">
    <text evidence="1">Lipid metabolism; fatty acid beta-oxidation.</text>
</comment>
<evidence type="ECO:0000313" key="7">
    <source>
        <dbReference type="EMBL" id="MBB5491080.1"/>
    </source>
</evidence>
<dbReference type="Pfam" id="PF00378">
    <property type="entry name" value="ECH_1"/>
    <property type="match status" value="1"/>
</dbReference>
<keyword evidence="4" id="KW-0443">Lipid metabolism</keyword>
<dbReference type="SUPFAM" id="SSF52096">
    <property type="entry name" value="ClpP/crotonase"/>
    <property type="match status" value="1"/>
</dbReference>
<evidence type="ECO:0000256" key="2">
    <source>
        <dbReference type="ARBA" id="ARBA00005254"/>
    </source>
</evidence>
<accession>A0A840W2G7</accession>
<evidence type="ECO:0000256" key="1">
    <source>
        <dbReference type="ARBA" id="ARBA00005005"/>
    </source>
</evidence>
<dbReference type="AlphaFoldDB" id="A0A840W2G7"/>
<gene>
    <name evidence="7" type="ORF">HNR07_002217</name>
</gene>
<dbReference type="Proteomes" id="UP000579647">
    <property type="component" value="Unassembled WGS sequence"/>
</dbReference>
<evidence type="ECO:0000256" key="3">
    <source>
        <dbReference type="ARBA" id="ARBA00022832"/>
    </source>
</evidence>
<keyword evidence="5" id="KW-0413">Isomerase</keyword>
<dbReference type="InterPro" id="IPR018376">
    <property type="entry name" value="Enoyl-CoA_hyd/isom_CS"/>
</dbReference>
<dbReference type="InterPro" id="IPR001753">
    <property type="entry name" value="Enoyl-CoA_hydra/iso"/>
</dbReference>
<dbReference type="Gene3D" id="1.10.12.10">
    <property type="entry name" value="Lyase 2-enoyl-coa Hydratase, Chain A, domain 2"/>
    <property type="match status" value="1"/>
</dbReference>
<evidence type="ECO:0000256" key="5">
    <source>
        <dbReference type="ARBA" id="ARBA00023235"/>
    </source>
</evidence>
<reference evidence="7 8" key="1">
    <citation type="submission" date="2020-08" db="EMBL/GenBank/DDBJ databases">
        <title>Sequencing the genomes of 1000 actinobacteria strains.</title>
        <authorList>
            <person name="Klenk H.-P."/>
        </authorList>
    </citation>
    <scope>NUCLEOTIDE SEQUENCE [LARGE SCALE GENOMIC DNA]</scope>
    <source>
        <strain evidence="7 8">DSM 44598</strain>
    </source>
</reference>
<evidence type="ECO:0000313" key="8">
    <source>
        <dbReference type="Proteomes" id="UP000579647"/>
    </source>
</evidence>